<dbReference type="Proteomes" id="UP000507222">
    <property type="component" value="Unassembled WGS sequence"/>
</dbReference>
<dbReference type="EMBL" id="CAEKDK010000005">
    <property type="protein sequence ID" value="CAB4280091.1"/>
    <property type="molecule type" value="Genomic_DNA"/>
</dbReference>
<evidence type="ECO:0000256" key="2">
    <source>
        <dbReference type="SAM" id="MobiDB-lite"/>
    </source>
</evidence>
<name>A0A6J5UVV6_PRUAR</name>
<protein>
    <submittedName>
        <fullName evidence="3">Uncharacterized protein</fullName>
    </submittedName>
</protein>
<feature type="compositionally biased region" description="Polar residues" evidence="2">
    <location>
        <begin position="309"/>
        <end position="318"/>
    </location>
</feature>
<proteinExistence type="predicted"/>
<evidence type="ECO:0000256" key="1">
    <source>
        <dbReference type="SAM" id="Coils"/>
    </source>
</evidence>
<evidence type="ECO:0000313" key="4">
    <source>
        <dbReference type="Proteomes" id="UP000507222"/>
    </source>
</evidence>
<feature type="region of interest" description="Disordered" evidence="2">
    <location>
        <begin position="296"/>
        <end position="320"/>
    </location>
</feature>
<organism evidence="3 4">
    <name type="scientific">Prunus armeniaca</name>
    <name type="common">Apricot</name>
    <name type="synonym">Armeniaca vulgaris</name>
    <dbReference type="NCBI Taxonomy" id="36596"/>
    <lineage>
        <taxon>Eukaryota</taxon>
        <taxon>Viridiplantae</taxon>
        <taxon>Streptophyta</taxon>
        <taxon>Embryophyta</taxon>
        <taxon>Tracheophyta</taxon>
        <taxon>Spermatophyta</taxon>
        <taxon>Magnoliopsida</taxon>
        <taxon>eudicotyledons</taxon>
        <taxon>Gunneridae</taxon>
        <taxon>Pentapetalae</taxon>
        <taxon>rosids</taxon>
        <taxon>fabids</taxon>
        <taxon>Rosales</taxon>
        <taxon>Rosaceae</taxon>
        <taxon>Amygdaloideae</taxon>
        <taxon>Amygdaleae</taxon>
        <taxon>Prunus</taxon>
    </lineage>
</organism>
<dbReference type="AlphaFoldDB" id="A0A6J5UVV6"/>
<feature type="region of interest" description="Disordered" evidence="2">
    <location>
        <begin position="340"/>
        <end position="374"/>
    </location>
</feature>
<evidence type="ECO:0000313" key="3">
    <source>
        <dbReference type="EMBL" id="CAB4280091.1"/>
    </source>
</evidence>
<dbReference type="PANTHER" id="PTHR34380:SF6">
    <property type="entry name" value="TERNARY COMPLEX FACTOR MIP1 LEUCINE-ZIPPER DOMAIN-CONTAINING PROTEIN"/>
    <property type="match status" value="1"/>
</dbReference>
<feature type="region of interest" description="Disordered" evidence="2">
    <location>
        <begin position="395"/>
        <end position="422"/>
    </location>
</feature>
<reference evidence="3 4" key="1">
    <citation type="submission" date="2020-05" db="EMBL/GenBank/DDBJ databases">
        <authorList>
            <person name="Campoy J."/>
            <person name="Schneeberger K."/>
            <person name="Spophaly S."/>
        </authorList>
    </citation>
    <scope>NUCLEOTIDE SEQUENCE [LARGE SCALE GENOMIC DNA]</scope>
    <source>
        <strain evidence="3">PruArmRojPasFocal</strain>
    </source>
</reference>
<sequence>MLRKPIVVSKPKPQTSQRLHLCRQRSSSLSRCWVACFRYSEGRLRLSSTILPVWTSSKVYCVRELNPPGFAFWCGNCFFGAKSELCVKMGFQTRPMSRNFSQDEAEDDIASISHLISTLRSAFLTSDFDHVEEKLIARETKLKREIIKLKSENEVLEEKHQFDRLEKLNLEEERNAANERYKKLLEEVMRGVGSDDKVTMLELRRKNDELESEKKKLEALLHSNFARWENNISRLEKDTEELMNERRMGSRKMRGRRGNGGMIVDGKKGNCSVTRFPVIDLENVVELNENGSVAASAPVSPLSDHLHSKGNSHLQNSGARKFSSGGAGFIVCSDDDCAPRENSGSSGVQKKPKFLKRKCTSSLSSGDKENGDDNFEEMEQHSKLNLEPFGSKVNHCSEAGVTSTTNDPSSRDPVNLRQAEEEIEPEQKLLEFIRPLAEARVDCDSGSSSSSSSDSEDGNRRQFLYSYAMQKVKERKYNLVLHICFRNTSQEILVSEDPYGRLKRNCQGDVGVCWRTSL</sequence>
<feature type="compositionally biased region" description="Basic residues" evidence="2">
    <location>
        <begin position="350"/>
        <end position="359"/>
    </location>
</feature>
<keyword evidence="1" id="KW-0175">Coiled coil</keyword>
<feature type="region of interest" description="Disordered" evidence="2">
    <location>
        <begin position="246"/>
        <end position="266"/>
    </location>
</feature>
<dbReference type="PANTHER" id="PTHR34380">
    <property type="entry name" value="BNAA03G12380D PROTEIN"/>
    <property type="match status" value="1"/>
</dbReference>
<accession>A0A6J5UVV6</accession>
<feature type="coiled-coil region" evidence="1">
    <location>
        <begin position="132"/>
        <end position="245"/>
    </location>
</feature>
<gene>
    <name evidence="3" type="ORF">CURHAP_LOCUS32838</name>
</gene>